<dbReference type="Gene3D" id="3.30.420.60">
    <property type="entry name" value="eRF1 domain 2"/>
    <property type="match status" value="1"/>
</dbReference>
<dbReference type="Proteomes" id="UP000216446">
    <property type="component" value="Unassembled WGS sequence"/>
</dbReference>
<evidence type="ECO:0000313" key="1">
    <source>
        <dbReference type="EMBL" id="OZC02254.1"/>
    </source>
</evidence>
<dbReference type="Pfam" id="PF18854">
    <property type="entry name" value="baeRF_family10"/>
    <property type="match status" value="1"/>
</dbReference>
<dbReference type="AlphaFoldDB" id="A0A259TXE6"/>
<accession>A0A259TXE6</accession>
<keyword evidence="2" id="KW-1185">Reference proteome</keyword>
<dbReference type="InterPro" id="IPR041202">
    <property type="entry name" value="BaeRF_family10"/>
</dbReference>
<dbReference type="SUPFAM" id="SSF53137">
    <property type="entry name" value="Translational machinery components"/>
    <property type="match status" value="1"/>
</dbReference>
<dbReference type="InParanoid" id="A0A259TXE6"/>
<dbReference type="EMBL" id="MQWB01000001">
    <property type="protein sequence ID" value="OZC02254.1"/>
    <property type="molecule type" value="Genomic_DNA"/>
</dbReference>
<protein>
    <recommendedName>
        <fullName evidence="3">eRF1 domain-containing protein</fullName>
    </recommendedName>
</protein>
<sequence length="364" mass="39539">MISAGALRQLSDLVGPERAFLTVYLDAGDDRSVLDSRFARIRSLLADQEEETEHFEKSLDIARGLLDENRAPEGGALVIFASWGADLAVAYPLPVQVGSRAWMGDAPYVRPAYELLDEHETFAVAVVDNTRAKIYLVASGEAEQEGSVRGDVKNSVKKGGWSQKRYARRREKELSVYAQSIADSLVELDAERPFARLVLLGSEETALAVKGALRSDLADKLVAMDVAETDAPEAQLMKQATDLSDEAEREEEEGLWREIREQGLSGALSAFGPVSVLDALRAARAEAILLDREAEIGGTKCRACEHVVYGTPETCQRCGASDVFAVDLTEVITEHAARTGASVDFADPMEPLSEAGHVAALLRY</sequence>
<dbReference type="InterPro" id="IPR042226">
    <property type="entry name" value="eFR1_2_sf"/>
</dbReference>
<proteinExistence type="predicted"/>
<gene>
    <name evidence="1" type="ORF">BSZ36_04170</name>
</gene>
<organism evidence="1 2">
    <name type="scientific">Rubricoccus marinus</name>
    <dbReference type="NCBI Taxonomy" id="716817"/>
    <lineage>
        <taxon>Bacteria</taxon>
        <taxon>Pseudomonadati</taxon>
        <taxon>Rhodothermota</taxon>
        <taxon>Rhodothermia</taxon>
        <taxon>Rhodothermales</taxon>
        <taxon>Rubricoccaceae</taxon>
        <taxon>Rubricoccus</taxon>
    </lineage>
</organism>
<dbReference type="OrthoDB" id="1523438at2"/>
<dbReference type="RefSeq" id="WP_094546312.1">
    <property type="nucleotide sequence ID" value="NZ_MQWB01000001.1"/>
</dbReference>
<comment type="caution">
    <text evidence="1">The sequence shown here is derived from an EMBL/GenBank/DDBJ whole genome shotgun (WGS) entry which is preliminary data.</text>
</comment>
<name>A0A259TXE6_9BACT</name>
<evidence type="ECO:0000313" key="2">
    <source>
        <dbReference type="Proteomes" id="UP000216446"/>
    </source>
</evidence>
<evidence type="ECO:0008006" key="3">
    <source>
        <dbReference type="Google" id="ProtNLM"/>
    </source>
</evidence>
<reference evidence="1 2" key="1">
    <citation type="submission" date="2016-11" db="EMBL/GenBank/DDBJ databases">
        <title>Study of marine rhodopsin-containing bacteria.</title>
        <authorList>
            <person name="Yoshizawa S."/>
            <person name="Kumagai Y."/>
            <person name="Kogure K."/>
        </authorList>
    </citation>
    <scope>NUCLEOTIDE SEQUENCE [LARGE SCALE GENOMIC DNA]</scope>
    <source>
        <strain evidence="1 2">SG-29</strain>
    </source>
</reference>